<comment type="caution">
    <text evidence="2">The sequence shown here is derived from an EMBL/GenBank/DDBJ whole genome shotgun (WGS) entry which is preliminary data.</text>
</comment>
<dbReference type="RefSeq" id="WP_135018958.1">
    <property type="nucleotide sequence ID" value="NZ_JALRMQ010000008.1"/>
</dbReference>
<dbReference type="EMBL" id="JALRMR010000014">
    <property type="protein sequence ID" value="MDT1974943.1"/>
    <property type="molecule type" value="Genomic_DNA"/>
</dbReference>
<dbReference type="SUPFAM" id="SSF52540">
    <property type="entry name" value="P-loop containing nucleoside triphosphate hydrolases"/>
    <property type="match status" value="1"/>
</dbReference>
<keyword evidence="1" id="KW-0175">Coiled coil</keyword>
<gene>
    <name evidence="2" type="ORF">MX635_11110</name>
</gene>
<accession>A0AAW8RFF3</accession>
<dbReference type="AlphaFoldDB" id="A0AAW8RFF3"/>
<evidence type="ECO:0000313" key="3">
    <source>
        <dbReference type="Proteomes" id="UP001249945"/>
    </source>
</evidence>
<protein>
    <submittedName>
        <fullName evidence="2">ATPase</fullName>
    </submittedName>
</protein>
<proteinExistence type="predicted"/>
<dbReference type="InterPro" id="IPR051162">
    <property type="entry name" value="T4SS_component"/>
</dbReference>
<dbReference type="PANTHER" id="PTHR30121:SF12">
    <property type="entry name" value="TYPE IV SECRETION SYSTEM PROTEIN CAGE"/>
    <property type="match status" value="1"/>
</dbReference>
<dbReference type="InterPro" id="IPR027417">
    <property type="entry name" value="P-loop_NTPase"/>
</dbReference>
<dbReference type="Proteomes" id="UP001249945">
    <property type="component" value="Unassembled WGS sequence"/>
</dbReference>
<sequence>MNSKQITALKKAGYDLDFIERIQPQGGIRFDERYVKGGDGYYACLHVYRFPRNVPPFWMTNLTENINTITMMDISTANKEEVISAVNRTLSEFSDRMESERKYTDRNDALDEFKQLSQFASEITQGGEIIKLMHVRIFLSEDTLEALENEISDLRKKLNSMDYKATTFLFEQKSEWMSLFTSYGDQQKGINSRKGISIPSQAVGGGYPFNHQYLLDPWGGHIGTTDTNGAFVFDPYRVTEDRTSFSGMVLGMPGFGKSTFLKMLEDMLVGRQTIIRGIEKNRDWYNLIEGQEGVILDLAGTDGMINPLEVFATKTDKSGMYIDELGSFMMHKSKFVSQVRFINPEMTSIEALELGNLLENFYIERKLLEPGYMNNRASIKITGLKPSEYPTMNEFSSFLDAELKSAKYEFATVSKKEGLERIQTVIHSMTKEYGALFNGHTTLENFEDEQILFFDIDGISSFDKEIFNCQLFTALTIIWNQAMKNGRRMKNLLSEKKIAPEDVTYFMFFMDECQNIINAHNIFAVDYVVNFQKEMRKFSAGVYFATQSPQEILPEGTSSSDISKIKQVFELCHSKFYLNLDESVMVRMKEVLGSSLTESEYESLTRLKKGQVFCTLGGKNKYTVNVDPTEDQLERFAGGH</sequence>
<organism evidence="2 3">
    <name type="scientific">Carnobacterium divergens</name>
    <name type="common">Lactobacillus divergens</name>
    <dbReference type="NCBI Taxonomy" id="2748"/>
    <lineage>
        <taxon>Bacteria</taxon>
        <taxon>Bacillati</taxon>
        <taxon>Bacillota</taxon>
        <taxon>Bacilli</taxon>
        <taxon>Lactobacillales</taxon>
        <taxon>Carnobacteriaceae</taxon>
        <taxon>Carnobacterium</taxon>
    </lineage>
</organism>
<reference evidence="2" key="1">
    <citation type="submission" date="2022-04" db="EMBL/GenBank/DDBJ databases">
        <title>Draft genome sequences of lactic acid bacteria (LAB) strains involved in meat spoilage.</title>
        <authorList>
            <person name="Palevich N."/>
        </authorList>
    </citation>
    <scope>NUCLEOTIDE SEQUENCE</scope>
    <source>
        <strain evidence="2">9-14</strain>
    </source>
</reference>
<dbReference type="Gene3D" id="3.40.50.300">
    <property type="entry name" value="P-loop containing nucleotide triphosphate hydrolases"/>
    <property type="match status" value="2"/>
</dbReference>
<dbReference type="PANTHER" id="PTHR30121">
    <property type="entry name" value="UNCHARACTERIZED PROTEIN YJGR-RELATED"/>
    <property type="match status" value="1"/>
</dbReference>
<evidence type="ECO:0000313" key="2">
    <source>
        <dbReference type="EMBL" id="MDT1974943.1"/>
    </source>
</evidence>
<evidence type="ECO:0000256" key="1">
    <source>
        <dbReference type="SAM" id="Coils"/>
    </source>
</evidence>
<feature type="coiled-coil region" evidence="1">
    <location>
        <begin position="137"/>
        <end position="164"/>
    </location>
</feature>
<name>A0AAW8RFF3_CARDV</name>